<dbReference type="FunFam" id="2.60.40.150:FF:000001">
    <property type="entry name" value="Regulating synaptic membrane exocytosis 3, isoform CRA_a"/>
    <property type="match status" value="1"/>
</dbReference>
<feature type="region of interest" description="Disordered" evidence="10">
    <location>
        <begin position="625"/>
        <end position="653"/>
    </location>
</feature>
<proteinExistence type="predicted"/>
<feature type="domain" description="FYVE-type" evidence="13">
    <location>
        <begin position="114"/>
        <end position="170"/>
    </location>
</feature>
<dbReference type="Proteomes" id="UP000694562">
    <property type="component" value="Unplaced"/>
</dbReference>
<feature type="region of interest" description="Disordered" evidence="10">
    <location>
        <begin position="1"/>
        <end position="26"/>
    </location>
</feature>
<evidence type="ECO:0000256" key="10">
    <source>
        <dbReference type="SAM" id="MobiDB-lite"/>
    </source>
</evidence>
<evidence type="ECO:0000259" key="13">
    <source>
        <dbReference type="PROSITE" id="PS50178"/>
    </source>
</evidence>
<dbReference type="InterPro" id="IPR017455">
    <property type="entry name" value="Znf_FYVE-rel"/>
</dbReference>
<dbReference type="SMART" id="SM00239">
    <property type="entry name" value="C2"/>
    <property type="match status" value="2"/>
</dbReference>
<dbReference type="GO" id="GO:2000300">
    <property type="term" value="P:regulation of synaptic vesicle exocytosis"/>
    <property type="evidence" value="ECO:0007669"/>
    <property type="project" value="TreeGrafter"/>
</dbReference>
<dbReference type="PANTHER" id="PTHR12157">
    <property type="entry name" value="REGULATING SYNAPTIC MEMBRANE EXOCYTOSIS PROTEIN"/>
    <property type="match status" value="1"/>
</dbReference>
<feature type="region of interest" description="Disordered" evidence="10">
    <location>
        <begin position="998"/>
        <end position="1196"/>
    </location>
</feature>
<dbReference type="PROSITE" id="PS50106">
    <property type="entry name" value="PDZ"/>
    <property type="match status" value="1"/>
</dbReference>
<keyword evidence="3" id="KW-0677">Repeat</keyword>
<feature type="compositionally biased region" description="Basic and acidic residues" evidence="10">
    <location>
        <begin position="277"/>
        <end position="291"/>
    </location>
</feature>
<feature type="compositionally biased region" description="Polar residues" evidence="10">
    <location>
        <begin position="998"/>
        <end position="1019"/>
    </location>
</feature>
<evidence type="ECO:0000313" key="14">
    <source>
        <dbReference type="Ensembl" id="ENSFTIP00000022062.1"/>
    </source>
</evidence>
<evidence type="ECO:0000256" key="3">
    <source>
        <dbReference type="ARBA" id="ARBA00022737"/>
    </source>
</evidence>
<reference evidence="14" key="2">
    <citation type="submission" date="2025-09" db="UniProtKB">
        <authorList>
            <consortium name="Ensembl"/>
        </authorList>
    </citation>
    <scope>IDENTIFICATION</scope>
</reference>
<dbReference type="InterPro" id="IPR036034">
    <property type="entry name" value="PDZ_sf"/>
</dbReference>
<dbReference type="FunFam" id="3.30.40.10:FF:000546">
    <property type="entry name" value="Regulating synaptic membrane exocytosis 1"/>
    <property type="match status" value="1"/>
</dbReference>
<keyword evidence="4 9" id="KW-0863">Zinc-finger</keyword>
<evidence type="ECO:0000256" key="1">
    <source>
        <dbReference type="ARBA" id="ARBA00022553"/>
    </source>
</evidence>
<dbReference type="Pfam" id="PF22601">
    <property type="entry name" value="RIM2a_ZnF"/>
    <property type="match status" value="1"/>
</dbReference>
<dbReference type="InterPro" id="IPR013083">
    <property type="entry name" value="Znf_RING/FYVE/PHD"/>
</dbReference>
<keyword evidence="6" id="KW-0862">Zinc</keyword>
<dbReference type="GO" id="GO:0050806">
    <property type="term" value="P:positive regulation of synaptic transmission"/>
    <property type="evidence" value="ECO:0007669"/>
    <property type="project" value="TreeGrafter"/>
</dbReference>
<comment type="subcellular location">
    <subcellularLocation>
        <location evidence="8">Synapse</location>
    </subcellularLocation>
</comment>
<dbReference type="PROSITE" id="PS50004">
    <property type="entry name" value="C2"/>
    <property type="match status" value="2"/>
</dbReference>
<dbReference type="GO" id="GO:0044325">
    <property type="term" value="F:transmembrane transporter binding"/>
    <property type="evidence" value="ECO:0007669"/>
    <property type="project" value="TreeGrafter"/>
</dbReference>
<feature type="compositionally biased region" description="Basic residues" evidence="10">
    <location>
        <begin position="532"/>
        <end position="541"/>
    </location>
</feature>
<feature type="compositionally biased region" description="Basic and acidic residues" evidence="10">
    <location>
        <begin position="386"/>
        <end position="405"/>
    </location>
</feature>
<dbReference type="PANTHER" id="PTHR12157:SF15">
    <property type="entry name" value="REGULATING SYNAPTIC MEMBRANE EXOCYTOSIS PROTEIN 2"/>
    <property type="match status" value="1"/>
</dbReference>
<dbReference type="GO" id="GO:0048167">
    <property type="term" value="P:regulation of synaptic plasticity"/>
    <property type="evidence" value="ECO:0007669"/>
    <property type="project" value="TreeGrafter"/>
</dbReference>
<dbReference type="CDD" id="cd04031">
    <property type="entry name" value="C2A_RIM1alpha"/>
    <property type="match status" value="1"/>
</dbReference>
<name>A0A8C4V5C5_FALTI</name>
<dbReference type="GO" id="GO:0031267">
    <property type="term" value="F:small GTPase binding"/>
    <property type="evidence" value="ECO:0007669"/>
    <property type="project" value="InterPro"/>
</dbReference>
<dbReference type="FunFam" id="2.60.40.150:FF:000003">
    <property type="entry name" value="Regulating synaptic membrane exocytosis protein 2"/>
    <property type="match status" value="1"/>
</dbReference>
<feature type="region of interest" description="Disordered" evidence="10">
    <location>
        <begin position="200"/>
        <end position="596"/>
    </location>
</feature>
<keyword evidence="5" id="KW-0221">Differentiation</keyword>
<evidence type="ECO:0000313" key="15">
    <source>
        <dbReference type="Proteomes" id="UP000694562"/>
    </source>
</evidence>
<dbReference type="SUPFAM" id="SSF57903">
    <property type="entry name" value="FYVE/PHD zinc finger"/>
    <property type="match status" value="1"/>
</dbReference>
<keyword evidence="7" id="KW-0770">Synapse</keyword>
<dbReference type="FunFam" id="2.30.42.10:FF:000003">
    <property type="entry name" value="Regulating synaptic membrane exocytosis protein 1, putative"/>
    <property type="match status" value="1"/>
</dbReference>
<dbReference type="GO" id="GO:0042391">
    <property type="term" value="P:regulation of membrane potential"/>
    <property type="evidence" value="ECO:0007669"/>
    <property type="project" value="TreeGrafter"/>
</dbReference>
<feature type="compositionally biased region" description="Polar residues" evidence="10">
    <location>
        <begin position="1147"/>
        <end position="1157"/>
    </location>
</feature>
<dbReference type="GO" id="GO:0042734">
    <property type="term" value="C:presynaptic membrane"/>
    <property type="evidence" value="ECO:0007669"/>
    <property type="project" value="TreeGrafter"/>
</dbReference>
<dbReference type="Gene3D" id="3.30.40.10">
    <property type="entry name" value="Zinc/RING finger domain, C3HC4 (zinc finger)"/>
    <property type="match status" value="1"/>
</dbReference>
<reference evidence="14" key="1">
    <citation type="submission" date="2025-08" db="UniProtKB">
        <authorList>
            <consortium name="Ensembl"/>
        </authorList>
    </citation>
    <scope>IDENTIFICATION</scope>
</reference>
<dbReference type="InterPro" id="IPR011011">
    <property type="entry name" value="Znf_FYVE_PHD"/>
</dbReference>
<keyword evidence="2" id="KW-0479">Metal-binding</keyword>
<dbReference type="InterPro" id="IPR054386">
    <property type="entry name" value="RIM_Znf"/>
</dbReference>
<dbReference type="InterPro" id="IPR001478">
    <property type="entry name" value="PDZ"/>
</dbReference>
<feature type="compositionally biased region" description="Polar residues" evidence="10">
    <location>
        <begin position="264"/>
        <end position="275"/>
    </location>
</feature>
<feature type="region of interest" description="Disordered" evidence="10">
    <location>
        <begin position="766"/>
        <end position="797"/>
    </location>
</feature>
<feature type="compositionally biased region" description="Polar residues" evidence="10">
    <location>
        <begin position="514"/>
        <end position="525"/>
    </location>
</feature>
<feature type="domain" description="C2" evidence="11">
    <location>
        <begin position="809"/>
        <end position="932"/>
    </location>
</feature>
<evidence type="ECO:0000256" key="8">
    <source>
        <dbReference type="ARBA" id="ARBA00034103"/>
    </source>
</evidence>
<dbReference type="Pfam" id="PF00168">
    <property type="entry name" value="C2"/>
    <property type="match status" value="2"/>
</dbReference>
<feature type="compositionally biased region" description="Basic and acidic residues" evidence="10">
    <location>
        <begin position="349"/>
        <end position="370"/>
    </location>
</feature>
<accession>A0A8C4V5C5</accession>
<feature type="compositionally biased region" description="Basic and acidic residues" evidence="10">
    <location>
        <begin position="1064"/>
        <end position="1087"/>
    </location>
</feature>
<dbReference type="Gene3D" id="2.30.42.10">
    <property type="match status" value="1"/>
</dbReference>
<dbReference type="InterPro" id="IPR039032">
    <property type="entry name" value="Rim-like"/>
</dbReference>
<evidence type="ECO:0000256" key="5">
    <source>
        <dbReference type="ARBA" id="ARBA00022782"/>
    </source>
</evidence>
<dbReference type="SUPFAM" id="SSF49562">
    <property type="entry name" value="C2 domain (Calcium/lipid-binding domain, CaLB)"/>
    <property type="match status" value="2"/>
</dbReference>
<dbReference type="Gene3D" id="2.60.40.150">
    <property type="entry name" value="C2 domain"/>
    <property type="match status" value="2"/>
</dbReference>
<dbReference type="Pfam" id="PF00595">
    <property type="entry name" value="PDZ"/>
    <property type="match status" value="1"/>
</dbReference>
<organism evidence="14 15">
    <name type="scientific">Falco tinnunculus</name>
    <name type="common">Common kestrel</name>
    <dbReference type="NCBI Taxonomy" id="100819"/>
    <lineage>
        <taxon>Eukaryota</taxon>
        <taxon>Metazoa</taxon>
        <taxon>Chordata</taxon>
        <taxon>Craniata</taxon>
        <taxon>Vertebrata</taxon>
        <taxon>Euteleostomi</taxon>
        <taxon>Archelosauria</taxon>
        <taxon>Archosauria</taxon>
        <taxon>Dinosauria</taxon>
        <taxon>Saurischia</taxon>
        <taxon>Theropoda</taxon>
        <taxon>Coelurosauria</taxon>
        <taxon>Aves</taxon>
        <taxon>Neognathae</taxon>
        <taxon>Neoaves</taxon>
        <taxon>Telluraves</taxon>
        <taxon>Australaves</taxon>
        <taxon>Falconiformes</taxon>
        <taxon>Falconidae</taxon>
        <taxon>Falco</taxon>
    </lineage>
</organism>
<feature type="compositionally biased region" description="Basic and acidic residues" evidence="10">
    <location>
        <begin position="479"/>
        <end position="496"/>
    </location>
</feature>
<keyword evidence="15" id="KW-1185">Reference proteome</keyword>
<dbReference type="Ensembl" id="ENSFTIT00000022980.1">
    <property type="protein sequence ID" value="ENSFTIP00000022062.1"/>
    <property type="gene ID" value="ENSFTIG00000011940.1"/>
</dbReference>
<feature type="compositionally biased region" description="Low complexity" evidence="10">
    <location>
        <begin position="1"/>
        <end position="12"/>
    </location>
</feature>
<dbReference type="InterPro" id="IPR000008">
    <property type="entry name" value="C2_dom"/>
</dbReference>
<feature type="compositionally biased region" description="Basic and acidic residues" evidence="10">
    <location>
        <begin position="204"/>
        <end position="213"/>
    </location>
</feature>
<dbReference type="GO" id="GO:0048791">
    <property type="term" value="P:calcium ion-regulated exocytosis of neurotransmitter"/>
    <property type="evidence" value="ECO:0007669"/>
    <property type="project" value="TreeGrafter"/>
</dbReference>
<feature type="domain" description="PDZ" evidence="12">
    <location>
        <begin position="672"/>
        <end position="758"/>
    </location>
</feature>
<evidence type="ECO:0000256" key="9">
    <source>
        <dbReference type="PROSITE-ProRule" id="PRU00091"/>
    </source>
</evidence>
<evidence type="ECO:0000259" key="11">
    <source>
        <dbReference type="PROSITE" id="PS50004"/>
    </source>
</evidence>
<feature type="compositionally biased region" description="Basic and acidic residues" evidence="10">
    <location>
        <begin position="1095"/>
        <end position="1117"/>
    </location>
</feature>
<protein>
    <submittedName>
        <fullName evidence="14">Regulating synaptic membrane exocytosis 2</fullName>
    </submittedName>
</protein>
<feature type="domain" description="C2" evidence="11">
    <location>
        <begin position="1261"/>
        <end position="1379"/>
    </location>
</feature>
<feature type="compositionally biased region" description="Polar residues" evidence="10">
    <location>
        <begin position="1052"/>
        <end position="1063"/>
    </location>
</feature>
<feature type="compositionally biased region" description="Basic and acidic residues" evidence="10">
    <location>
        <begin position="414"/>
        <end position="438"/>
    </location>
</feature>
<feature type="compositionally biased region" description="Polar residues" evidence="10">
    <location>
        <begin position="214"/>
        <end position="245"/>
    </location>
</feature>
<feature type="compositionally biased region" description="Polar residues" evidence="10">
    <location>
        <begin position="456"/>
        <end position="467"/>
    </location>
</feature>
<dbReference type="SMART" id="SM00228">
    <property type="entry name" value="PDZ"/>
    <property type="match status" value="1"/>
</dbReference>
<evidence type="ECO:0000256" key="4">
    <source>
        <dbReference type="ARBA" id="ARBA00022771"/>
    </source>
</evidence>
<feature type="compositionally biased region" description="Acidic residues" evidence="10">
    <location>
        <begin position="562"/>
        <end position="572"/>
    </location>
</feature>
<feature type="compositionally biased region" description="Basic and acidic residues" evidence="10">
    <location>
        <begin position="638"/>
        <end position="648"/>
    </location>
</feature>
<evidence type="ECO:0000256" key="7">
    <source>
        <dbReference type="ARBA" id="ARBA00023018"/>
    </source>
</evidence>
<dbReference type="SUPFAM" id="SSF50156">
    <property type="entry name" value="PDZ domain-like"/>
    <property type="match status" value="1"/>
</dbReference>
<sequence length="1415" mass="160480">MSAPAGPRGGPAAPQPPPAAQPEMPDLSHLTEEERKIILAVMDRRAHPFLVLPAHGRAWFPFSGITELVNNVLQPQQKQQNEKEPQTKLHQQFEMYKEQVKKMGEESQQQQEQKGDAPTCGICHKTKFADGCGHNCSYCQTKFCARCGGRVSLRSNKVMWVCNLCRKQQEILTKSGAWFYNSGSNAPQQPDQEGIRGLQNEEAPQEKKAKLQEHSQYQGPSGDISTQVLDKNRSQGLTRQDSIKNGSGVKHQVTTDTTSDRKQNTNILKRSPSISREQNRRYDQRDERDEYSQYATSDSAMPRSPSDYSDRRSQRGPQLYEEPELGDYRDSNRRSRRRSKEYPVEEEDAQSREEYERQRREEEYQARYRSDPNLARYPVKPQPYEEQMRIHAEVSRARHERRHSDVSLANTELEDSRMSMLRMERPSRQRSVSERRAAMENQRSYSMERTREAQGPSPNRQRTTNHSPPTPRRSPIPLERPDMRRSDSLRKQHHLDPNSAVRKTKREKMETMLRNDSLSSDQSESVRPPPPKPHKTKKGGKMRQVSLSSSEEELASTPEYTSCDDVEIESESVSEKGYSQRGKRKTSEQAVLSDSNTLTERQKKMVCFGGHSLEEDLEWSEPQIKDSGVDTCSSTTLNEEHSHSEKHPVTWQPSKDGDRLIGRILLNKRLKDGSVPRDSGAMLGLKVVGGKMTESGRLCAFITKVKKGSLADTVGHLRPGDEVLEWNGRLLQGATFEEVYNIILESKPEPQVELVVSRPIGDIPRIPDSTHAQLESSSSSFESQKMDRPSISVTSPMSPGMLRDVPQFLSGQLSIKLWYDKVGHQLIVTILGAKDLPSREDGRPRNPYVKIYFLPDRSDKNKRRTKTVKKTLEPKWNQTFIYSPVHRREFRERMLEITLWDQARVREEESEFLGEILIELETALLDDEPHWYKLQTHDVSSLPLPHPSPYLPRRQLHGESPTRRLQRSKRISDSEVSDYDCDDGIGVVSDYRHNGRDLQSSTLSVPEQVMSSNHCSRSGSPHRGDSIGRTRSWSPSVPPPQSRNVDQGPRGTRSTPAHYNTLNRMDRHRVIDDHYSPDRERNCEAADRQPYQRSRSTEQRPMLERTNSRSRSTERPDSNLIRSMPSLMTGRSAPPSPALPRSHPRTGSVQTSPSSTPVAGRRGRQLPQLPPKGTLERKAGGKKLRSTVQRSTETGLAVEMRNWMTRQASRESTDGSMNSYSSEGNLIFPGVRLAADSQFSDFLDGLGPAQLVGRQTLATPSMGDIQVGMMDKKGQLEVEIIRARGLVVKPGSKTLPAPYVKVYLLENGVCIAKKKTKVARKTLEPLYQQLLSFEESPQGKVLQIIVWGDYGRMDHKSFMGVAQILLDELDLSNMVIGWFKLFPPSSLVDPTLAPLTRRASQSSLESSTGPSYARS</sequence>
<dbReference type="GO" id="GO:0030154">
    <property type="term" value="P:cell differentiation"/>
    <property type="evidence" value="ECO:0007669"/>
    <property type="project" value="UniProtKB-KW"/>
</dbReference>
<dbReference type="GO" id="GO:0008270">
    <property type="term" value="F:zinc ion binding"/>
    <property type="evidence" value="ECO:0007669"/>
    <property type="project" value="UniProtKB-KW"/>
</dbReference>
<feature type="region of interest" description="Disordered" evidence="10">
    <location>
        <begin position="942"/>
        <end position="979"/>
    </location>
</feature>
<dbReference type="GO" id="GO:0048788">
    <property type="term" value="C:cytoskeleton of presynaptic active zone"/>
    <property type="evidence" value="ECO:0007669"/>
    <property type="project" value="TreeGrafter"/>
</dbReference>
<dbReference type="CDD" id="cd06714">
    <property type="entry name" value="PDZ_RIM-like"/>
    <property type="match status" value="1"/>
</dbReference>
<evidence type="ECO:0000256" key="2">
    <source>
        <dbReference type="ARBA" id="ARBA00022723"/>
    </source>
</evidence>
<dbReference type="InterPro" id="IPR035892">
    <property type="entry name" value="C2_domain_sf"/>
</dbReference>
<keyword evidence="1" id="KW-0597">Phosphoprotein</keyword>
<evidence type="ECO:0000256" key="6">
    <source>
        <dbReference type="ARBA" id="ARBA00022833"/>
    </source>
</evidence>
<evidence type="ECO:0000259" key="12">
    <source>
        <dbReference type="PROSITE" id="PS50106"/>
    </source>
</evidence>
<dbReference type="CDD" id="cd04028">
    <property type="entry name" value="C2B_RIM1alpha"/>
    <property type="match status" value="1"/>
</dbReference>
<dbReference type="PROSITE" id="PS50178">
    <property type="entry name" value="ZF_FYVE"/>
    <property type="match status" value="1"/>
</dbReference>